<feature type="domain" description="HTH lacI-type" evidence="4">
    <location>
        <begin position="12"/>
        <end position="66"/>
    </location>
</feature>
<evidence type="ECO:0000256" key="1">
    <source>
        <dbReference type="ARBA" id="ARBA00023015"/>
    </source>
</evidence>
<dbReference type="CDD" id="cd01574">
    <property type="entry name" value="PBP1_LacI"/>
    <property type="match status" value="1"/>
</dbReference>
<keyword evidence="1" id="KW-0805">Transcription regulation</keyword>
<dbReference type="PROSITE" id="PS50932">
    <property type="entry name" value="HTH_LACI_2"/>
    <property type="match status" value="1"/>
</dbReference>
<keyword evidence="2 5" id="KW-0238">DNA-binding</keyword>
<dbReference type="PANTHER" id="PTHR30146">
    <property type="entry name" value="LACI-RELATED TRANSCRIPTIONAL REPRESSOR"/>
    <property type="match status" value="1"/>
</dbReference>
<dbReference type="STRING" id="113562.SAMN04489716_9336"/>
<dbReference type="AlphaFoldDB" id="A0A1H2DDS1"/>
<dbReference type="Pfam" id="PF13377">
    <property type="entry name" value="Peripla_BP_3"/>
    <property type="match status" value="1"/>
</dbReference>
<dbReference type="Pfam" id="PF00356">
    <property type="entry name" value="LacI"/>
    <property type="match status" value="1"/>
</dbReference>
<gene>
    <name evidence="5" type="ORF">SAMN04489716_9336</name>
</gene>
<dbReference type="GO" id="GO:0000976">
    <property type="term" value="F:transcription cis-regulatory region binding"/>
    <property type="evidence" value="ECO:0007669"/>
    <property type="project" value="TreeGrafter"/>
</dbReference>
<dbReference type="SUPFAM" id="SSF47413">
    <property type="entry name" value="lambda repressor-like DNA-binding domains"/>
    <property type="match status" value="1"/>
</dbReference>
<sequence>MPQIDPPRRRRVSMADVARLAGVSTQTVSRVSTGYSGVDGSTRRQVLAAMKELGYRPNGAARALKHGEFKTLGVMLGSLADTGSGRILESIAAQAVLAGYAITLIPVQAPTRSGFIGAFTRFDELAVDGIIILMKAQLLDEVGMALPPTLPHVVVVDSDISHRYSTVDSDHAEGVRLAVRHLLKLGHRTVWHVSGPEQSAAAIRRAVAWRSELEAAGQTIPPLLHGDWSARSGYVAGLDLADRPGCTAVLAANDQTALGLLKAFQERGKDVPEQISVVGFDDIPEATSFIPSLTTVRQDFAEVGRLCLQEILHQIRGEGSRRTQTLVPAQLVVRGSTAVSRACGTATSGSPPSASAG</sequence>
<protein>
    <submittedName>
        <fullName evidence="5">DNA-binding transcriptional regulator, LacI/PurR family</fullName>
    </submittedName>
</protein>
<reference evidence="5 6" key="1">
    <citation type="submission" date="2016-10" db="EMBL/GenBank/DDBJ databases">
        <authorList>
            <person name="de Groot N.N."/>
        </authorList>
    </citation>
    <scope>NUCLEOTIDE SEQUENCE [LARGE SCALE GENOMIC DNA]</scope>
    <source>
        <strain evidence="5 6">DSM 43941</strain>
    </source>
</reference>
<evidence type="ECO:0000256" key="3">
    <source>
        <dbReference type="ARBA" id="ARBA00023163"/>
    </source>
</evidence>
<dbReference type="InterPro" id="IPR046335">
    <property type="entry name" value="LacI/GalR-like_sensor"/>
</dbReference>
<name>A0A1H2DDS1_9ACTN</name>
<dbReference type="PANTHER" id="PTHR30146:SF153">
    <property type="entry name" value="LACTOSE OPERON REPRESSOR"/>
    <property type="match status" value="1"/>
</dbReference>
<evidence type="ECO:0000259" key="4">
    <source>
        <dbReference type="PROSITE" id="PS50932"/>
    </source>
</evidence>
<evidence type="ECO:0000313" key="5">
    <source>
        <dbReference type="EMBL" id="SDT80739.1"/>
    </source>
</evidence>
<dbReference type="EMBL" id="LT629758">
    <property type="protein sequence ID" value="SDT80739.1"/>
    <property type="molecule type" value="Genomic_DNA"/>
</dbReference>
<dbReference type="RefSeq" id="WP_231953846.1">
    <property type="nucleotide sequence ID" value="NZ_BOMJ01000106.1"/>
</dbReference>
<evidence type="ECO:0000256" key="2">
    <source>
        <dbReference type="ARBA" id="ARBA00023125"/>
    </source>
</evidence>
<dbReference type="Proteomes" id="UP000198688">
    <property type="component" value="Chromosome I"/>
</dbReference>
<dbReference type="GO" id="GO:0003700">
    <property type="term" value="F:DNA-binding transcription factor activity"/>
    <property type="evidence" value="ECO:0007669"/>
    <property type="project" value="TreeGrafter"/>
</dbReference>
<dbReference type="CDD" id="cd01392">
    <property type="entry name" value="HTH_LacI"/>
    <property type="match status" value="1"/>
</dbReference>
<dbReference type="Gene3D" id="1.10.260.40">
    <property type="entry name" value="lambda repressor-like DNA-binding domains"/>
    <property type="match status" value="1"/>
</dbReference>
<dbReference type="SMART" id="SM00354">
    <property type="entry name" value="HTH_LACI"/>
    <property type="match status" value="1"/>
</dbReference>
<dbReference type="Gene3D" id="3.40.50.2300">
    <property type="match status" value="2"/>
</dbReference>
<proteinExistence type="predicted"/>
<dbReference type="InterPro" id="IPR010982">
    <property type="entry name" value="Lambda_DNA-bd_dom_sf"/>
</dbReference>
<evidence type="ECO:0000313" key="6">
    <source>
        <dbReference type="Proteomes" id="UP000198688"/>
    </source>
</evidence>
<accession>A0A1H2DDS1</accession>
<organism evidence="5 6">
    <name type="scientific">Actinoplanes derwentensis</name>
    <dbReference type="NCBI Taxonomy" id="113562"/>
    <lineage>
        <taxon>Bacteria</taxon>
        <taxon>Bacillati</taxon>
        <taxon>Actinomycetota</taxon>
        <taxon>Actinomycetes</taxon>
        <taxon>Micromonosporales</taxon>
        <taxon>Micromonosporaceae</taxon>
        <taxon>Actinoplanes</taxon>
    </lineage>
</organism>
<dbReference type="InterPro" id="IPR028082">
    <property type="entry name" value="Peripla_BP_I"/>
</dbReference>
<dbReference type="SUPFAM" id="SSF53822">
    <property type="entry name" value="Periplasmic binding protein-like I"/>
    <property type="match status" value="1"/>
</dbReference>
<keyword evidence="6" id="KW-1185">Reference proteome</keyword>
<dbReference type="InterPro" id="IPR000843">
    <property type="entry name" value="HTH_LacI"/>
</dbReference>
<keyword evidence="3" id="KW-0804">Transcription</keyword>